<sequence length="120" mass="13108">MCVLSRNCRKPSREGSGGVTGPSPGREGGWLCFPFQVSLMVLEMALWEDCTWPPENKTLSGYYVCGLTLGGLSDVTLPRKVCDVVAGFSFWRKLEADGLTESEMFSNDNGCFGEVHLCGM</sequence>
<evidence type="ECO:0000313" key="3">
    <source>
        <dbReference type="Proteomes" id="UP001176941"/>
    </source>
</evidence>
<feature type="region of interest" description="Disordered" evidence="1">
    <location>
        <begin position="1"/>
        <end position="22"/>
    </location>
</feature>
<name>A0ABN8ZD18_RANTA</name>
<protein>
    <submittedName>
        <fullName evidence="2">Uncharacterized protein</fullName>
    </submittedName>
</protein>
<keyword evidence="3" id="KW-1185">Reference proteome</keyword>
<proteinExistence type="predicted"/>
<dbReference type="EMBL" id="OX459967">
    <property type="protein sequence ID" value="CAI9171797.1"/>
    <property type="molecule type" value="Genomic_DNA"/>
</dbReference>
<accession>A0ABN8ZD18</accession>
<evidence type="ECO:0000313" key="2">
    <source>
        <dbReference type="EMBL" id="CAI9171797.1"/>
    </source>
</evidence>
<evidence type="ECO:0000256" key="1">
    <source>
        <dbReference type="SAM" id="MobiDB-lite"/>
    </source>
</evidence>
<reference evidence="2" key="1">
    <citation type="submission" date="2023-04" db="EMBL/GenBank/DDBJ databases">
        <authorList>
            <consortium name="ELIXIR-Norway"/>
        </authorList>
    </citation>
    <scope>NUCLEOTIDE SEQUENCE [LARGE SCALE GENOMIC DNA]</scope>
</reference>
<dbReference type="Proteomes" id="UP001176941">
    <property type="component" value="Chromosome 31"/>
</dbReference>
<organism evidence="2 3">
    <name type="scientific">Rangifer tarandus platyrhynchus</name>
    <name type="common">Svalbard reindeer</name>
    <dbReference type="NCBI Taxonomy" id="3082113"/>
    <lineage>
        <taxon>Eukaryota</taxon>
        <taxon>Metazoa</taxon>
        <taxon>Chordata</taxon>
        <taxon>Craniata</taxon>
        <taxon>Vertebrata</taxon>
        <taxon>Euteleostomi</taxon>
        <taxon>Mammalia</taxon>
        <taxon>Eutheria</taxon>
        <taxon>Laurasiatheria</taxon>
        <taxon>Artiodactyla</taxon>
        <taxon>Ruminantia</taxon>
        <taxon>Pecora</taxon>
        <taxon>Cervidae</taxon>
        <taxon>Odocoileinae</taxon>
        <taxon>Rangifer</taxon>
    </lineage>
</organism>
<gene>
    <name evidence="2" type="ORF">MRATA1EN1_LOCUS20759</name>
</gene>